<gene>
    <name evidence="2" type="ORF">ABVC42_00700</name>
</gene>
<feature type="compositionally biased region" description="Basic and acidic residues" evidence="1">
    <location>
        <begin position="95"/>
        <end position="121"/>
    </location>
</feature>
<dbReference type="EMBL" id="JBETVU010000007">
    <property type="protein sequence ID" value="MES5148479.1"/>
    <property type="molecule type" value="Genomic_DNA"/>
</dbReference>
<evidence type="ECO:0000313" key="3">
    <source>
        <dbReference type="Proteomes" id="UP001434419"/>
    </source>
</evidence>
<feature type="compositionally biased region" description="Basic and acidic residues" evidence="1">
    <location>
        <begin position="210"/>
        <end position="241"/>
    </location>
</feature>
<feature type="region of interest" description="Disordered" evidence="1">
    <location>
        <begin position="173"/>
        <end position="254"/>
    </location>
</feature>
<feature type="compositionally biased region" description="Basic and acidic residues" evidence="1">
    <location>
        <begin position="186"/>
        <end position="202"/>
    </location>
</feature>
<feature type="compositionally biased region" description="Basic and acidic residues" evidence="1">
    <location>
        <begin position="133"/>
        <end position="143"/>
    </location>
</feature>
<comment type="caution">
    <text evidence="2">The sequence shown here is derived from an EMBL/GenBank/DDBJ whole genome shotgun (WGS) entry which is preliminary data.</text>
</comment>
<sequence length="295" mass="33729">MHYVVIILLIVTALIVCNFLKKGSDKRAEKEEYIKEGHITHSLLNSGKSGFDFHKKNIHIEDDSIPFNKRQQFIETKYMNLLNVDPDPVLISPSDSDKKDKVEKSKSNSNGHSKDSSDMDKAQGSGNQIESKPNVKDDLRPDNHNMFVDSHTGEIVPIDQINQIDNDQLIKQSKSEDTEAQNQLTDNKDLEKAEAKIQKSKSDVQSNEDISVKESESESESEPTKSHPEKDIKHIKREDLRKKKLNRKSKASTIDHSIQKIAYKKPSKKTIDTVNKICNQFDQDITDFFKNRINQ</sequence>
<organism evidence="2 3">
    <name type="scientific">Lactobacillus crispatus</name>
    <dbReference type="NCBI Taxonomy" id="47770"/>
    <lineage>
        <taxon>Bacteria</taxon>
        <taxon>Bacillati</taxon>
        <taxon>Bacillota</taxon>
        <taxon>Bacilli</taxon>
        <taxon>Lactobacillales</taxon>
        <taxon>Lactobacillaceae</taxon>
        <taxon>Lactobacillus</taxon>
    </lineage>
</organism>
<evidence type="ECO:0000256" key="1">
    <source>
        <dbReference type="SAM" id="MobiDB-lite"/>
    </source>
</evidence>
<name>A0ABV2B5C0_9LACO</name>
<dbReference type="InterPro" id="IPR010982">
    <property type="entry name" value="Lambda_DNA-bd_dom_sf"/>
</dbReference>
<proteinExistence type="predicted"/>
<dbReference type="Gene3D" id="1.10.260.40">
    <property type="entry name" value="lambda repressor-like DNA-binding domains"/>
    <property type="match status" value="1"/>
</dbReference>
<protein>
    <submittedName>
        <fullName evidence="2">Uncharacterized protein</fullName>
    </submittedName>
</protein>
<accession>A0ABV2B5C0</accession>
<keyword evidence="3" id="KW-1185">Reference proteome</keyword>
<evidence type="ECO:0000313" key="2">
    <source>
        <dbReference type="EMBL" id="MES5148479.1"/>
    </source>
</evidence>
<reference evidence="2" key="1">
    <citation type="submission" date="2024-06" db="EMBL/GenBank/DDBJ databases">
        <title>Vaginal Lactobacillus fatty acid response mechanisms reveal a metabolite-targeted strategy for bacterial vaginosis treatment.</title>
        <authorList>
            <person name="Zhu M."/>
            <person name="Blainey P.C."/>
            <person name="Bloom S.M."/>
            <person name="Kwon D.S."/>
        </authorList>
    </citation>
    <scope>NUCLEOTIDE SEQUENCE</scope>
    <source>
        <strain evidence="2">194_F1_1</strain>
    </source>
</reference>
<feature type="region of interest" description="Disordered" evidence="1">
    <location>
        <begin position="89"/>
        <end position="149"/>
    </location>
</feature>
<dbReference type="RefSeq" id="WP_060462797.1">
    <property type="nucleotide sequence ID" value="NZ_CP083390.1"/>
</dbReference>
<dbReference type="Proteomes" id="UP001434419">
    <property type="component" value="Unassembled WGS sequence"/>
</dbReference>